<organism evidence="2 3">
    <name type="scientific">Bradyrhizobium brasilense</name>
    <dbReference type="NCBI Taxonomy" id="1419277"/>
    <lineage>
        <taxon>Bacteria</taxon>
        <taxon>Pseudomonadati</taxon>
        <taxon>Pseudomonadota</taxon>
        <taxon>Alphaproteobacteria</taxon>
        <taxon>Hyphomicrobiales</taxon>
        <taxon>Nitrobacteraceae</taxon>
        <taxon>Bradyrhizobium</taxon>
    </lineage>
</organism>
<dbReference type="Proteomes" id="UP001221546">
    <property type="component" value="Chromosome"/>
</dbReference>
<dbReference type="EMBL" id="CP121646">
    <property type="protein sequence ID" value="WFU68194.1"/>
    <property type="molecule type" value="Genomic_DNA"/>
</dbReference>
<dbReference type="Pfam" id="PF04371">
    <property type="entry name" value="PAD_porph"/>
    <property type="match status" value="1"/>
</dbReference>
<dbReference type="SUPFAM" id="SSF55909">
    <property type="entry name" value="Pentein"/>
    <property type="match status" value="1"/>
</dbReference>
<proteinExistence type="predicted"/>
<sequence length="228" mass="24837">MAWALHPEWGAALSEVTDELRCIILAIAEFEPVRLLTPRSLLGQAKAQGFGRNVEIVEAPVDDIWMRDIAPIYIAGDFEVLPVDLNFNGWGAPRLRPPRPGDRLAGTARDLFGRNMISAGFVAEGGAFVVGRDGVVFTTRSCLLDRDRNPQLTKSDVERELVRLGAGEAIWLNGDPTEPITSGHVDGYLLPTESGDLLVQRCEAADDPCAEARDADIARLRAHANLVT</sequence>
<evidence type="ECO:0000313" key="2">
    <source>
        <dbReference type="EMBL" id="WFU68194.1"/>
    </source>
</evidence>
<gene>
    <name evidence="2" type="ORF">QA636_27615</name>
</gene>
<dbReference type="Gene3D" id="3.75.10.10">
    <property type="entry name" value="L-arginine/glycine Amidinotransferase, Chain A"/>
    <property type="match status" value="1"/>
</dbReference>
<evidence type="ECO:0000313" key="3">
    <source>
        <dbReference type="Proteomes" id="UP001221546"/>
    </source>
</evidence>
<keyword evidence="1" id="KW-0378">Hydrolase</keyword>
<dbReference type="PANTHER" id="PTHR31377">
    <property type="entry name" value="AGMATINE DEIMINASE-RELATED"/>
    <property type="match status" value="1"/>
</dbReference>
<name>A0ABY8JTJ9_9BRAD</name>
<keyword evidence="3" id="KW-1185">Reference proteome</keyword>
<dbReference type="InterPro" id="IPR007466">
    <property type="entry name" value="Peptidyl-Arg-deiminase_porph"/>
</dbReference>
<dbReference type="RefSeq" id="WP_310885959.1">
    <property type="nucleotide sequence ID" value="NZ_CP121646.1"/>
</dbReference>
<reference evidence="2 3" key="1">
    <citation type="submission" date="2023-04" db="EMBL/GenBank/DDBJ databases">
        <title>Australian commercial rhizobial inoculants.</title>
        <authorList>
            <person name="Kohlmeier M.G."/>
            <person name="O'Hara G.W."/>
            <person name="Colombi E."/>
            <person name="Ramsay J.P."/>
            <person name="Terpolilli J."/>
        </authorList>
    </citation>
    <scope>NUCLEOTIDE SEQUENCE [LARGE SCALE GENOMIC DNA]</scope>
    <source>
        <strain evidence="2 3">CB627</strain>
    </source>
</reference>
<protein>
    <submittedName>
        <fullName evidence="2">Agmatine deiminase family protein</fullName>
    </submittedName>
</protein>
<evidence type="ECO:0000256" key="1">
    <source>
        <dbReference type="ARBA" id="ARBA00022801"/>
    </source>
</evidence>
<dbReference type="PANTHER" id="PTHR31377:SF0">
    <property type="entry name" value="AGMATINE DEIMINASE-RELATED"/>
    <property type="match status" value="1"/>
</dbReference>
<accession>A0ABY8JTJ9</accession>